<dbReference type="KEGG" id="lsx:H8B22_10145"/>
<dbReference type="EMBL" id="CP060820">
    <property type="protein sequence ID" value="QNP39866.1"/>
    <property type="molecule type" value="Genomic_DNA"/>
</dbReference>
<dbReference type="RefSeq" id="WP_187711312.1">
    <property type="nucleotide sequence ID" value="NZ_CP060820.1"/>
</dbReference>
<keyword evidence="2" id="KW-1185">Reference proteome</keyword>
<evidence type="ECO:0000313" key="1">
    <source>
        <dbReference type="EMBL" id="QNP39866.1"/>
    </source>
</evidence>
<accession>A0A7H0FV00</accession>
<organism evidence="1 2">
    <name type="scientific">Agrilutibacter terrestris</name>
    <dbReference type="NCBI Taxonomy" id="2865112"/>
    <lineage>
        <taxon>Bacteria</taxon>
        <taxon>Pseudomonadati</taxon>
        <taxon>Pseudomonadota</taxon>
        <taxon>Gammaproteobacteria</taxon>
        <taxon>Lysobacterales</taxon>
        <taxon>Lysobacteraceae</taxon>
        <taxon>Agrilutibacter</taxon>
    </lineage>
</organism>
<dbReference type="AlphaFoldDB" id="A0A7H0FV00"/>
<reference evidence="1 2" key="1">
    <citation type="submission" date="2020-08" db="EMBL/GenBank/DDBJ databases">
        <title>Lysobacter sp. II4 sp. nov., isolated from soil.</title>
        <authorList>
            <person name="Woo C.Y."/>
            <person name="Kim J."/>
        </authorList>
    </citation>
    <scope>NUCLEOTIDE SEQUENCE [LARGE SCALE GENOMIC DNA]</scope>
    <source>
        <strain evidence="1 2">II4</strain>
    </source>
</reference>
<name>A0A7H0FV00_9GAMM</name>
<gene>
    <name evidence="1" type="ORF">H8B22_10145</name>
</gene>
<protein>
    <submittedName>
        <fullName evidence="1">Uncharacterized protein</fullName>
    </submittedName>
</protein>
<proteinExistence type="predicted"/>
<sequence length="132" mass="14062">MTTGHDHAGHEHAGHEHDRFDARLRHAHAQAVDSVSARTLLQLRPQRPAPRALHSRLHAWPLAATCAVALIAGGVFLRHPGSGTPPTQATAPVAVESAASDGDTGDVYATLDESPDLYLWLASNDTDNLVTE</sequence>
<dbReference type="Proteomes" id="UP000516018">
    <property type="component" value="Chromosome"/>
</dbReference>
<evidence type="ECO:0000313" key="2">
    <source>
        <dbReference type="Proteomes" id="UP000516018"/>
    </source>
</evidence>